<dbReference type="InterPro" id="IPR029058">
    <property type="entry name" value="AB_hydrolase_fold"/>
</dbReference>
<evidence type="ECO:0000259" key="3">
    <source>
        <dbReference type="Pfam" id="PF04775"/>
    </source>
</evidence>
<organism evidence="5 6">
    <name type="scientific">Neogobius melanostomus</name>
    <name type="common">round goby</name>
    <dbReference type="NCBI Taxonomy" id="47308"/>
    <lineage>
        <taxon>Eukaryota</taxon>
        <taxon>Metazoa</taxon>
        <taxon>Chordata</taxon>
        <taxon>Craniata</taxon>
        <taxon>Vertebrata</taxon>
        <taxon>Euteleostomi</taxon>
        <taxon>Actinopterygii</taxon>
        <taxon>Neopterygii</taxon>
        <taxon>Teleostei</taxon>
        <taxon>Neoteleostei</taxon>
        <taxon>Acanthomorphata</taxon>
        <taxon>Gobiaria</taxon>
        <taxon>Gobiiformes</taxon>
        <taxon>Gobioidei</taxon>
        <taxon>Gobiidae</taxon>
        <taxon>Benthophilinae</taxon>
        <taxon>Neogobiini</taxon>
        <taxon>Neogobius</taxon>
    </lineage>
</organism>
<evidence type="ECO:0000259" key="4">
    <source>
        <dbReference type="Pfam" id="PF08840"/>
    </source>
</evidence>
<evidence type="ECO:0000256" key="1">
    <source>
        <dbReference type="ARBA" id="ARBA00006538"/>
    </source>
</evidence>
<comment type="similarity">
    <text evidence="1">Belongs to the C/M/P thioester hydrolase family.</text>
</comment>
<dbReference type="Pfam" id="PF04775">
    <property type="entry name" value="Bile_Hydr_Trans"/>
    <property type="match status" value="1"/>
</dbReference>
<reference evidence="5" key="2">
    <citation type="submission" date="2025-09" db="UniProtKB">
        <authorList>
            <consortium name="Ensembl"/>
        </authorList>
    </citation>
    <scope>IDENTIFICATION</scope>
</reference>
<evidence type="ECO:0000313" key="6">
    <source>
        <dbReference type="Proteomes" id="UP000694523"/>
    </source>
</evidence>
<dbReference type="SUPFAM" id="SSF53474">
    <property type="entry name" value="alpha/beta-Hydrolases"/>
    <property type="match status" value="1"/>
</dbReference>
<dbReference type="Pfam" id="PF08840">
    <property type="entry name" value="BAAT_C"/>
    <property type="match status" value="1"/>
</dbReference>
<name>A0A8C6WSA7_9GOBI</name>
<proteinExistence type="inferred from homology"/>
<dbReference type="Gene3D" id="2.60.40.2240">
    <property type="entry name" value="Acyl-CoA thioester hydrolase/BAAT N-terminal domain"/>
    <property type="match status" value="1"/>
</dbReference>
<dbReference type="AlphaFoldDB" id="A0A8C6WSA7"/>
<dbReference type="PANTHER" id="PTHR10824">
    <property type="entry name" value="ACYL-COENZYME A THIOESTERASE-RELATED"/>
    <property type="match status" value="1"/>
</dbReference>
<feature type="domain" description="BAAT/Acyl-CoA thioester hydrolase C-terminal" evidence="4">
    <location>
        <begin position="192"/>
        <end position="397"/>
    </location>
</feature>
<dbReference type="Ensembl" id="ENSNMLT00000031532.1">
    <property type="protein sequence ID" value="ENSNMLP00000028238.1"/>
    <property type="gene ID" value="ENSNMLG00000017968.1"/>
</dbReference>
<dbReference type="GO" id="GO:0047617">
    <property type="term" value="F:fatty acyl-CoA hydrolase activity"/>
    <property type="evidence" value="ECO:0007669"/>
    <property type="project" value="TreeGrafter"/>
</dbReference>
<sequence length="406" mass="45741">MTSAAMDSIVAPLLSVAPTRALVDEMFTVRVENLPPCQHFTLHSLHLSEDNDYWEAFGHYTSNHKGTVVPQDYTKGGTYTGKEPMGLLWSLRPVPGSRKGLRLRKMNVCSPLLYTISVYSGHLVVGFRAQAPLASALAERWYMAPGVQRISIKEKAVRGTMFFPPGTEWPLPWTLGYYFGPGEMETTEMKSNYFETAFNIVKDHPRVISNKVGIVGLSLGATVAFYLATESKVVKPCCCVCINGHHFNPSGKHLFDLSYDSFKMHVRKLSAYWIDCFEYQESIIIIYLNFWQMGKINCPMLLVCGEDDQNVPAVEVADDIERMVRAAGKDRLLTRLNYPGAGHLIEVPYAPHFRVTAFMQAKEQKVMIVWGGQTKPHSDAQEDSWQKILDYLQLHLYSCPSLASKL</sequence>
<feature type="domain" description="Acyl-CoA thioester hydrolase/bile acid-CoA amino acid N-acetyltransferase" evidence="3">
    <location>
        <begin position="24"/>
        <end position="154"/>
    </location>
</feature>
<dbReference type="GO" id="GO:0006637">
    <property type="term" value="P:acyl-CoA metabolic process"/>
    <property type="evidence" value="ECO:0007669"/>
    <property type="project" value="InterPro"/>
</dbReference>
<dbReference type="Proteomes" id="UP000694523">
    <property type="component" value="Unplaced"/>
</dbReference>
<dbReference type="InterPro" id="IPR016662">
    <property type="entry name" value="Acyl-CoA_thioEstase_long-chain"/>
</dbReference>
<dbReference type="PIRSF" id="PIRSF016521">
    <property type="entry name" value="Acyl-CoA_hydro"/>
    <property type="match status" value="1"/>
</dbReference>
<accession>A0A8C6WSA7</accession>
<dbReference type="InterPro" id="IPR042490">
    <property type="entry name" value="Thio_Ohase/BAAT_N"/>
</dbReference>
<keyword evidence="6" id="KW-1185">Reference proteome</keyword>
<feature type="active site" description="Charge relay system" evidence="2">
    <location>
        <position position="308"/>
    </location>
</feature>
<protein>
    <submittedName>
        <fullName evidence="5">Acyl-CoA thioesterase 15</fullName>
    </submittedName>
</protein>
<dbReference type="InterPro" id="IPR014940">
    <property type="entry name" value="BAAT_C"/>
</dbReference>
<dbReference type="FunFam" id="2.60.40.2240:FF:000002">
    <property type="entry name" value="Acyl-CoA thioesterase 18"/>
    <property type="match status" value="1"/>
</dbReference>
<dbReference type="PANTHER" id="PTHR10824:SF36">
    <property type="entry name" value="ACYL-COA THIOESTERASE 17-RELATED"/>
    <property type="match status" value="1"/>
</dbReference>
<reference evidence="5" key="1">
    <citation type="submission" date="2025-08" db="UniProtKB">
        <authorList>
            <consortium name="Ensembl"/>
        </authorList>
    </citation>
    <scope>IDENTIFICATION</scope>
</reference>
<dbReference type="InterPro" id="IPR006862">
    <property type="entry name" value="Thio_Ohase/aa_AcTrfase"/>
</dbReference>
<evidence type="ECO:0000256" key="2">
    <source>
        <dbReference type="PIRSR" id="PIRSR016521-1"/>
    </source>
</evidence>
<dbReference type="GO" id="GO:0006631">
    <property type="term" value="P:fatty acid metabolic process"/>
    <property type="evidence" value="ECO:0007669"/>
    <property type="project" value="TreeGrafter"/>
</dbReference>
<evidence type="ECO:0000313" key="5">
    <source>
        <dbReference type="Ensembl" id="ENSNMLP00000028238.1"/>
    </source>
</evidence>
<dbReference type="Gene3D" id="3.40.50.1820">
    <property type="entry name" value="alpha/beta hydrolase"/>
    <property type="match status" value="1"/>
</dbReference>
<feature type="active site" description="Charge relay system" evidence="2">
    <location>
        <position position="218"/>
    </location>
</feature>
<feature type="active site" description="Charge relay system" evidence="2">
    <location>
        <position position="343"/>
    </location>
</feature>